<evidence type="ECO:0000256" key="1">
    <source>
        <dbReference type="ARBA" id="ARBA00001974"/>
    </source>
</evidence>
<evidence type="ECO:0000313" key="7">
    <source>
        <dbReference type="EMBL" id="HEF66057.1"/>
    </source>
</evidence>
<dbReference type="InterPro" id="IPR006094">
    <property type="entry name" value="Oxid_FAD_bind_N"/>
</dbReference>
<feature type="compositionally biased region" description="Basic and acidic residues" evidence="6">
    <location>
        <begin position="8"/>
        <end position="18"/>
    </location>
</feature>
<dbReference type="PROSITE" id="PS51387">
    <property type="entry name" value="FAD_PCMH"/>
    <property type="match status" value="1"/>
</dbReference>
<gene>
    <name evidence="7" type="ORF">ENP47_10750</name>
</gene>
<dbReference type="PANTHER" id="PTHR42973">
    <property type="entry name" value="BINDING OXIDOREDUCTASE, PUTATIVE (AFU_ORTHOLOGUE AFUA_1G17690)-RELATED"/>
    <property type="match status" value="1"/>
</dbReference>
<dbReference type="PANTHER" id="PTHR42973:SF39">
    <property type="entry name" value="FAD-BINDING PCMH-TYPE DOMAIN-CONTAINING PROTEIN"/>
    <property type="match status" value="1"/>
</dbReference>
<proteinExistence type="inferred from homology"/>
<accession>A0A7C1G810</accession>
<dbReference type="Gene3D" id="3.30.43.10">
    <property type="entry name" value="Uridine Diphospho-n-acetylenolpyruvylglucosamine Reductase, domain 2"/>
    <property type="match status" value="1"/>
</dbReference>
<dbReference type="Gene3D" id="3.40.462.20">
    <property type="match status" value="1"/>
</dbReference>
<evidence type="ECO:0000256" key="5">
    <source>
        <dbReference type="ARBA" id="ARBA00023002"/>
    </source>
</evidence>
<name>A0A7C1G810_THERO</name>
<dbReference type="InterPro" id="IPR016166">
    <property type="entry name" value="FAD-bd_PCMH"/>
</dbReference>
<dbReference type="InterPro" id="IPR012951">
    <property type="entry name" value="BBE"/>
</dbReference>
<feature type="compositionally biased region" description="Low complexity" evidence="6">
    <location>
        <begin position="24"/>
        <end position="33"/>
    </location>
</feature>
<dbReference type="Pfam" id="PF01565">
    <property type="entry name" value="FAD_binding_4"/>
    <property type="match status" value="1"/>
</dbReference>
<comment type="similarity">
    <text evidence="2">Belongs to the oxygen-dependent FAD-linked oxidoreductase family.</text>
</comment>
<dbReference type="InterPro" id="IPR036318">
    <property type="entry name" value="FAD-bd_PCMH-like_sf"/>
</dbReference>
<keyword evidence="3" id="KW-0285">Flavoprotein</keyword>
<evidence type="ECO:0000256" key="4">
    <source>
        <dbReference type="ARBA" id="ARBA00022827"/>
    </source>
</evidence>
<sequence length="464" mass="50323">MKQTITVRTRDGKQRDLPPDQVNRLRSSLSGSLLDRDSSGYEEARRVWNGMIDRYPALIACCTSTEGVQRVVTFAHEHQAILAVRGGGHSFPGYSTCDDGIVLDLSPMRQVYVDAVKRTARAESGLRWGDLDAATQQHGLALTGGQISHTGIAGLTLGGGIGWLARAFGLTIDHLQGADIVTADGQLRRAAPDADADLFWAIRGGGGNFGVVTAFDYALNPLEPQVTVLQIAFPIHEAANVFQAGEALLAAAPDSVSATFAFVRTPEGMPLAALTVVAIDPPDDAVQRLEPFRHIGPAVFEEIVTTPYTALQRMLDEVAAVGLRYYGRSNFLMNLTPEVVGPLAAHYEEAPSPGSLVLFVRLGGAVAHVAPEETAFAHRSFQWSLTALAIWRDPGTDEANRNWIERTWSSLPALPQAVYVNELEEEGSARVRAAYGMNYARLTAVKKRYDPDNLFRRNQNIPPA</sequence>
<comment type="cofactor">
    <cofactor evidence="1">
        <name>FAD</name>
        <dbReference type="ChEBI" id="CHEBI:57692"/>
    </cofactor>
</comment>
<evidence type="ECO:0000256" key="3">
    <source>
        <dbReference type="ARBA" id="ARBA00022630"/>
    </source>
</evidence>
<feature type="region of interest" description="Disordered" evidence="6">
    <location>
        <begin position="1"/>
        <end position="36"/>
    </location>
</feature>
<dbReference type="EMBL" id="DSJL01000011">
    <property type="protein sequence ID" value="HEF66057.1"/>
    <property type="molecule type" value="Genomic_DNA"/>
</dbReference>
<protein>
    <submittedName>
        <fullName evidence="7">FAD-binding oxidoreductase</fullName>
    </submittedName>
</protein>
<dbReference type="SUPFAM" id="SSF56176">
    <property type="entry name" value="FAD-binding/transporter-associated domain-like"/>
    <property type="match status" value="1"/>
</dbReference>
<reference evidence="7" key="1">
    <citation type="journal article" date="2020" name="mSystems">
        <title>Genome- and Community-Level Interaction Insights into Carbon Utilization and Element Cycling Functions of Hydrothermarchaeota in Hydrothermal Sediment.</title>
        <authorList>
            <person name="Zhou Z."/>
            <person name="Liu Y."/>
            <person name="Xu W."/>
            <person name="Pan J."/>
            <person name="Luo Z.H."/>
            <person name="Li M."/>
        </authorList>
    </citation>
    <scope>NUCLEOTIDE SEQUENCE [LARGE SCALE GENOMIC DNA]</scope>
    <source>
        <strain evidence="7">SpSt-222</strain>
    </source>
</reference>
<dbReference type="AlphaFoldDB" id="A0A7C1G810"/>
<dbReference type="Gene3D" id="3.30.465.10">
    <property type="match status" value="1"/>
</dbReference>
<keyword evidence="4" id="KW-0274">FAD</keyword>
<organism evidence="7">
    <name type="scientific">Thermomicrobium roseum</name>
    <dbReference type="NCBI Taxonomy" id="500"/>
    <lineage>
        <taxon>Bacteria</taxon>
        <taxon>Pseudomonadati</taxon>
        <taxon>Thermomicrobiota</taxon>
        <taxon>Thermomicrobia</taxon>
        <taxon>Thermomicrobiales</taxon>
        <taxon>Thermomicrobiaceae</taxon>
        <taxon>Thermomicrobium</taxon>
    </lineage>
</organism>
<dbReference type="InterPro" id="IPR016169">
    <property type="entry name" value="FAD-bd_PCMH_sub2"/>
</dbReference>
<comment type="caution">
    <text evidence="7">The sequence shown here is derived from an EMBL/GenBank/DDBJ whole genome shotgun (WGS) entry which is preliminary data.</text>
</comment>
<dbReference type="GO" id="GO:0071949">
    <property type="term" value="F:FAD binding"/>
    <property type="evidence" value="ECO:0007669"/>
    <property type="project" value="InterPro"/>
</dbReference>
<dbReference type="InterPro" id="IPR016167">
    <property type="entry name" value="FAD-bd_PCMH_sub1"/>
</dbReference>
<evidence type="ECO:0000256" key="2">
    <source>
        <dbReference type="ARBA" id="ARBA00005466"/>
    </source>
</evidence>
<dbReference type="GO" id="GO:0016491">
    <property type="term" value="F:oxidoreductase activity"/>
    <property type="evidence" value="ECO:0007669"/>
    <property type="project" value="UniProtKB-KW"/>
</dbReference>
<evidence type="ECO:0000256" key="6">
    <source>
        <dbReference type="SAM" id="MobiDB-lite"/>
    </source>
</evidence>
<dbReference type="Pfam" id="PF08031">
    <property type="entry name" value="BBE"/>
    <property type="match status" value="1"/>
</dbReference>
<keyword evidence="5" id="KW-0560">Oxidoreductase</keyword>
<dbReference type="InterPro" id="IPR050416">
    <property type="entry name" value="FAD-linked_Oxidoreductase"/>
</dbReference>